<keyword evidence="3" id="KW-0862">Zinc</keyword>
<dbReference type="Pfam" id="PF05485">
    <property type="entry name" value="THAP"/>
    <property type="match status" value="1"/>
</dbReference>
<evidence type="ECO:0000256" key="4">
    <source>
        <dbReference type="ARBA" id="ARBA00023125"/>
    </source>
</evidence>
<evidence type="ECO:0000313" key="6">
    <source>
        <dbReference type="EMBL" id="KAG7296994.1"/>
    </source>
</evidence>
<dbReference type="EMBL" id="JAHIBW010000027">
    <property type="protein sequence ID" value="KAG7296994.1"/>
    <property type="molecule type" value="Genomic_DNA"/>
</dbReference>
<name>A0ABQ7PVP7_PLUXY</name>
<dbReference type="InterPro" id="IPR006612">
    <property type="entry name" value="THAP_Znf"/>
</dbReference>
<proteinExistence type="predicted"/>
<dbReference type="SUPFAM" id="SSF57716">
    <property type="entry name" value="Glucocorticoid receptor-like (DNA-binding domain)"/>
    <property type="match status" value="1"/>
</dbReference>
<evidence type="ECO:0000256" key="1">
    <source>
        <dbReference type="ARBA" id="ARBA00022723"/>
    </source>
</evidence>
<accession>A0ABQ7PVP7</accession>
<evidence type="ECO:0000256" key="3">
    <source>
        <dbReference type="ARBA" id="ARBA00022833"/>
    </source>
</evidence>
<sequence>MGSKDCFVPSCTNNSRDNPDLLFVPILERLRKEWCRQVNAEYFTIYLQYCCENHLNREDIKNYYKCKLLNEKPKMAPTAQLRGLSLVEEGNKGLSLRELLLQDHTPGVTKKRKLDENILPSTSASTIPFKVSKVTSANAKSQIIQIFADFFLTHPYFEPWNHSP</sequence>
<comment type="caution">
    <text evidence="6">The sequence shown here is derived from an EMBL/GenBank/DDBJ whole genome shotgun (WGS) entry which is preliminary data.</text>
</comment>
<evidence type="ECO:0000256" key="2">
    <source>
        <dbReference type="ARBA" id="ARBA00022771"/>
    </source>
</evidence>
<evidence type="ECO:0000313" key="7">
    <source>
        <dbReference type="Proteomes" id="UP000823941"/>
    </source>
</evidence>
<keyword evidence="2" id="KW-0863">Zinc-finger</keyword>
<gene>
    <name evidence="6" type="ORF">JYU34_019913</name>
</gene>
<keyword evidence="1" id="KW-0479">Metal-binding</keyword>
<keyword evidence="4" id="KW-0238">DNA-binding</keyword>
<protein>
    <recommendedName>
        <fullName evidence="5">THAP-type domain-containing protein</fullName>
    </recommendedName>
</protein>
<organism evidence="6 7">
    <name type="scientific">Plutella xylostella</name>
    <name type="common">Diamondback moth</name>
    <name type="synonym">Plutella maculipennis</name>
    <dbReference type="NCBI Taxonomy" id="51655"/>
    <lineage>
        <taxon>Eukaryota</taxon>
        <taxon>Metazoa</taxon>
        <taxon>Ecdysozoa</taxon>
        <taxon>Arthropoda</taxon>
        <taxon>Hexapoda</taxon>
        <taxon>Insecta</taxon>
        <taxon>Pterygota</taxon>
        <taxon>Neoptera</taxon>
        <taxon>Endopterygota</taxon>
        <taxon>Lepidoptera</taxon>
        <taxon>Glossata</taxon>
        <taxon>Ditrysia</taxon>
        <taxon>Yponomeutoidea</taxon>
        <taxon>Plutellidae</taxon>
        <taxon>Plutella</taxon>
    </lineage>
</organism>
<reference evidence="6 7" key="1">
    <citation type="submission" date="2021-06" db="EMBL/GenBank/DDBJ databases">
        <title>A haploid diamondback moth (Plutella xylostella L.) genome assembly resolves 31 chromosomes and identifies a diamide resistance mutation.</title>
        <authorList>
            <person name="Ward C.M."/>
            <person name="Perry K.D."/>
            <person name="Baker G."/>
            <person name="Powis K."/>
            <person name="Heckel D.G."/>
            <person name="Baxter S.W."/>
        </authorList>
    </citation>
    <scope>NUCLEOTIDE SEQUENCE [LARGE SCALE GENOMIC DNA]</scope>
    <source>
        <strain evidence="6 7">LV</strain>
        <tissue evidence="6">Single pupa</tissue>
    </source>
</reference>
<dbReference type="Proteomes" id="UP000823941">
    <property type="component" value="Chromosome 27"/>
</dbReference>
<evidence type="ECO:0000259" key="5">
    <source>
        <dbReference type="Pfam" id="PF05485"/>
    </source>
</evidence>
<keyword evidence="7" id="KW-1185">Reference proteome</keyword>
<feature type="domain" description="THAP-type" evidence="5">
    <location>
        <begin position="6"/>
        <end position="74"/>
    </location>
</feature>